<keyword evidence="2" id="KW-1133">Transmembrane helix</keyword>
<keyword evidence="2" id="KW-0472">Membrane</keyword>
<evidence type="ECO:0000313" key="4">
    <source>
        <dbReference type="Proteomes" id="UP000184356"/>
    </source>
</evidence>
<protein>
    <submittedName>
        <fullName evidence="3">Uncharacterized protein</fullName>
    </submittedName>
</protein>
<dbReference type="AlphaFoldDB" id="A0A1L9TEX3"/>
<evidence type="ECO:0000256" key="1">
    <source>
        <dbReference type="SAM" id="MobiDB-lite"/>
    </source>
</evidence>
<organism evidence="3 4">
    <name type="scientific">Aspergillus sydowii CBS 593.65</name>
    <dbReference type="NCBI Taxonomy" id="1036612"/>
    <lineage>
        <taxon>Eukaryota</taxon>
        <taxon>Fungi</taxon>
        <taxon>Dikarya</taxon>
        <taxon>Ascomycota</taxon>
        <taxon>Pezizomycotina</taxon>
        <taxon>Eurotiomycetes</taxon>
        <taxon>Eurotiomycetidae</taxon>
        <taxon>Eurotiales</taxon>
        <taxon>Aspergillaceae</taxon>
        <taxon>Aspergillus</taxon>
        <taxon>Aspergillus subgen. Nidulantes</taxon>
    </lineage>
</organism>
<reference evidence="4" key="1">
    <citation type="journal article" date="2017" name="Genome Biol.">
        <title>Comparative genomics reveals high biological diversity and specific adaptations in the industrially and medically important fungal genus Aspergillus.</title>
        <authorList>
            <person name="de Vries R.P."/>
            <person name="Riley R."/>
            <person name="Wiebenga A."/>
            <person name="Aguilar-Osorio G."/>
            <person name="Amillis S."/>
            <person name="Uchima C.A."/>
            <person name="Anderluh G."/>
            <person name="Asadollahi M."/>
            <person name="Askin M."/>
            <person name="Barry K."/>
            <person name="Battaglia E."/>
            <person name="Bayram O."/>
            <person name="Benocci T."/>
            <person name="Braus-Stromeyer S.A."/>
            <person name="Caldana C."/>
            <person name="Canovas D."/>
            <person name="Cerqueira G.C."/>
            <person name="Chen F."/>
            <person name="Chen W."/>
            <person name="Choi C."/>
            <person name="Clum A."/>
            <person name="Dos Santos R.A."/>
            <person name="Damasio A.R."/>
            <person name="Diallinas G."/>
            <person name="Emri T."/>
            <person name="Fekete E."/>
            <person name="Flipphi M."/>
            <person name="Freyberg S."/>
            <person name="Gallo A."/>
            <person name="Gournas C."/>
            <person name="Habgood R."/>
            <person name="Hainaut M."/>
            <person name="Harispe M.L."/>
            <person name="Henrissat B."/>
            <person name="Hilden K.S."/>
            <person name="Hope R."/>
            <person name="Hossain A."/>
            <person name="Karabika E."/>
            <person name="Karaffa L."/>
            <person name="Karanyi Z."/>
            <person name="Krasevec N."/>
            <person name="Kuo A."/>
            <person name="Kusch H."/>
            <person name="LaButti K."/>
            <person name="Lagendijk E.L."/>
            <person name="Lapidus A."/>
            <person name="Levasseur A."/>
            <person name="Lindquist E."/>
            <person name="Lipzen A."/>
            <person name="Logrieco A.F."/>
            <person name="MacCabe A."/>
            <person name="Maekelae M.R."/>
            <person name="Malavazi I."/>
            <person name="Melin P."/>
            <person name="Meyer V."/>
            <person name="Mielnichuk N."/>
            <person name="Miskei M."/>
            <person name="Molnar A.P."/>
            <person name="Mule G."/>
            <person name="Ngan C.Y."/>
            <person name="Orejas M."/>
            <person name="Orosz E."/>
            <person name="Ouedraogo J.P."/>
            <person name="Overkamp K.M."/>
            <person name="Park H.-S."/>
            <person name="Perrone G."/>
            <person name="Piumi F."/>
            <person name="Punt P.J."/>
            <person name="Ram A.F."/>
            <person name="Ramon A."/>
            <person name="Rauscher S."/>
            <person name="Record E."/>
            <person name="Riano-Pachon D.M."/>
            <person name="Robert V."/>
            <person name="Roehrig J."/>
            <person name="Ruller R."/>
            <person name="Salamov A."/>
            <person name="Salih N.S."/>
            <person name="Samson R.A."/>
            <person name="Sandor E."/>
            <person name="Sanguinetti M."/>
            <person name="Schuetze T."/>
            <person name="Sepcic K."/>
            <person name="Shelest E."/>
            <person name="Sherlock G."/>
            <person name="Sophianopoulou V."/>
            <person name="Squina F.M."/>
            <person name="Sun H."/>
            <person name="Susca A."/>
            <person name="Todd R.B."/>
            <person name="Tsang A."/>
            <person name="Unkles S.E."/>
            <person name="van de Wiele N."/>
            <person name="van Rossen-Uffink D."/>
            <person name="Oliveira J.V."/>
            <person name="Vesth T.C."/>
            <person name="Visser J."/>
            <person name="Yu J.-H."/>
            <person name="Zhou M."/>
            <person name="Andersen M.R."/>
            <person name="Archer D.B."/>
            <person name="Baker S.E."/>
            <person name="Benoit I."/>
            <person name="Brakhage A.A."/>
            <person name="Braus G.H."/>
            <person name="Fischer R."/>
            <person name="Frisvad J.C."/>
            <person name="Goldman G.H."/>
            <person name="Houbraken J."/>
            <person name="Oakley B."/>
            <person name="Pocsi I."/>
            <person name="Scazzocchio C."/>
            <person name="Seiboth B."/>
            <person name="vanKuyk P.A."/>
            <person name="Wortman J."/>
            <person name="Dyer P.S."/>
            <person name="Grigoriev I.V."/>
        </authorList>
    </citation>
    <scope>NUCLEOTIDE SEQUENCE [LARGE SCALE GENOMIC DNA]</scope>
    <source>
        <strain evidence="4">CBS 593.65</strain>
    </source>
</reference>
<keyword evidence="2" id="KW-0812">Transmembrane</keyword>
<dbReference type="VEuPathDB" id="FungiDB:ASPSYDRAFT_45941"/>
<feature type="transmembrane region" description="Helical" evidence="2">
    <location>
        <begin position="366"/>
        <end position="386"/>
    </location>
</feature>
<name>A0A1L9TEX3_9EURO</name>
<proteinExistence type="predicted"/>
<feature type="compositionally biased region" description="Polar residues" evidence="1">
    <location>
        <begin position="86"/>
        <end position="97"/>
    </location>
</feature>
<evidence type="ECO:0000313" key="3">
    <source>
        <dbReference type="EMBL" id="OJJ57968.1"/>
    </source>
</evidence>
<keyword evidence="4" id="KW-1185">Reference proteome</keyword>
<dbReference type="OrthoDB" id="5103744at2759"/>
<dbReference type="RefSeq" id="XP_040701774.1">
    <property type="nucleotide sequence ID" value="XM_040847132.1"/>
</dbReference>
<dbReference type="Proteomes" id="UP000184356">
    <property type="component" value="Unassembled WGS sequence"/>
</dbReference>
<feature type="region of interest" description="Disordered" evidence="1">
    <location>
        <begin position="76"/>
        <end position="113"/>
    </location>
</feature>
<sequence length="414" mass="46341">MDYPRLPPNAFTTGREPVDGELHEAIRHGLERVLRRPPFFRPQSDLPLPMWNIPQAWNPLSKNIVASGYRLEAPRTTRTRAGISAAPQNKDGSSTVDEQSKRGEADEDSETDSTFSVIDTRTIRHHTRIEAVKECLEPMLAEGVSAVVLLCWGKEPCSILPVPVSTSEDEVETWRKINTAWYKRRGLWRKFLPGFGVVRVETAEVTMLGLKEASKIQGKNSEYIGACTVTDLGAERKRLQDDIDSSPPTPGCNYSPDTGIVHCSTSDCPCCLSDIDPWIECPLKAQRAARREIEYLDTLGLMRHAFSNPDFAAPNDFLKKGGLVYGHQDILNQIKVRCDWHCPGLRELKFRGIVISEGWTLGARQVALPLVVTMLLLVVIVARFLFGWDTAWTVGGYFVALVTLIWMWATHLAS</sequence>
<gene>
    <name evidence="3" type="ORF">ASPSYDRAFT_45941</name>
</gene>
<feature type="transmembrane region" description="Helical" evidence="2">
    <location>
        <begin position="392"/>
        <end position="409"/>
    </location>
</feature>
<evidence type="ECO:0000256" key="2">
    <source>
        <dbReference type="SAM" id="Phobius"/>
    </source>
</evidence>
<dbReference type="GeneID" id="63763205"/>
<dbReference type="EMBL" id="KV878587">
    <property type="protein sequence ID" value="OJJ57968.1"/>
    <property type="molecule type" value="Genomic_DNA"/>
</dbReference>
<accession>A0A1L9TEX3</accession>